<keyword evidence="4" id="KW-1185">Reference proteome</keyword>
<protein>
    <submittedName>
        <fullName evidence="3">Uncharacterized protein</fullName>
    </submittedName>
</protein>
<dbReference type="Proteomes" id="UP000323876">
    <property type="component" value="Unassembled WGS sequence"/>
</dbReference>
<feature type="coiled-coil region" evidence="1">
    <location>
        <begin position="181"/>
        <end position="211"/>
    </location>
</feature>
<dbReference type="EMBL" id="VXLC01000015">
    <property type="protein sequence ID" value="KAA8885608.1"/>
    <property type="molecule type" value="Genomic_DNA"/>
</dbReference>
<proteinExistence type="predicted"/>
<dbReference type="AlphaFoldDB" id="A0A5N0E865"/>
<comment type="caution">
    <text evidence="3">The sequence shown here is derived from an EMBL/GenBank/DDBJ whole genome shotgun (WGS) entry which is preliminary data.</text>
</comment>
<keyword evidence="2" id="KW-0812">Transmembrane</keyword>
<evidence type="ECO:0000256" key="1">
    <source>
        <dbReference type="SAM" id="Coils"/>
    </source>
</evidence>
<reference evidence="3 4" key="1">
    <citation type="submission" date="2019-09" db="EMBL/GenBank/DDBJ databases">
        <authorList>
            <person name="Wang X."/>
        </authorList>
    </citation>
    <scope>NUCLEOTIDE SEQUENCE [LARGE SCALE GENOMIC DNA]</scope>
    <source>
        <strain evidence="3 4">CICC 11023</strain>
    </source>
</reference>
<name>A0A5N0E865_9NOCA</name>
<accession>A0A5N0E865</accession>
<evidence type="ECO:0000313" key="4">
    <source>
        <dbReference type="Proteomes" id="UP000323876"/>
    </source>
</evidence>
<evidence type="ECO:0000313" key="3">
    <source>
        <dbReference type="EMBL" id="KAA8885608.1"/>
    </source>
</evidence>
<feature type="transmembrane region" description="Helical" evidence="2">
    <location>
        <begin position="7"/>
        <end position="25"/>
    </location>
</feature>
<gene>
    <name evidence="3" type="ORF">F3087_28675</name>
</gene>
<sequence>MKKYWGLFWAAAVLVIVVAALAIWADLAASTVIGAGLGFVAFFWFGAVLTVPWNLYFAARQAGHRLDAARRREIAVPAERAREVGTLAKRLLLVAVASHVVSAVVAAVVALVTGYEIGYYVAGFFLVGVLIRPAAAYFAYLRARIAAISREVGFPPDDVRTLREQVRFLTERLDAGESSAAARAESDARQLDELRDEVRRLDQRAREDQRSIRDGVARDHAELVQRVGAVDQRVTIMAARFDAALDGITDQQEILAGLRAFARLMRAEPAA</sequence>
<organism evidence="3 4">
    <name type="scientific">Nocardia colli</name>
    <dbReference type="NCBI Taxonomy" id="2545717"/>
    <lineage>
        <taxon>Bacteria</taxon>
        <taxon>Bacillati</taxon>
        <taxon>Actinomycetota</taxon>
        <taxon>Actinomycetes</taxon>
        <taxon>Mycobacteriales</taxon>
        <taxon>Nocardiaceae</taxon>
        <taxon>Nocardia</taxon>
    </lineage>
</organism>
<keyword evidence="2" id="KW-1133">Transmembrane helix</keyword>
<keyword evidence="2" id="KW-0472">Membrane</keyword>
<feature type="transmembrane region" description="Helical" evidence="2">
    <location>
        <begin position="31"/>
        <end position="56"/>
    </location>
</feature>
<dbReference type="OrthoDB" id="980132at2"/>
<dbReference type="RefSeq" id="WP_150405166.1">
    <property type="nucleotide sequence ID" value="NZ_VXLC01000015.1"/>
</dbReference>
<evidence type="ECO:0000256" key="2">
    <source>
        <dbReference type="SAM" id="Phobius"/>
    </source>
</evidence>
<keyword evidence="1" id="KW-0175">Coiled coil</keyword>
<feature type="transmembrane region" description="Helical" evidence="2">
    <location>
        <begin position="91"/>
        <end position="111"/>
    </location>
</feature>
<feature type="transmembrane region" description="Helical" evidence="2">
    <location>
        <begin position="117"/>
        <end position="140"/>
    </location>
</feature>